<keyword evidence="2" id="KW-1185">Reference proteome</keyword>
<evidence type="ECO:0000313" key="1">
    <source>
        <dbReference type="EMBL" id="SKA99790.1"/>
    </source>
</evidence>
<dbReference type="Proteomes" id="UP000190105">
    <property type="component" value="Unassembled WGS sequence"/>
</dbReference>
<organism evidence="1 2">
    <name type="scientific">Caloramator quimbayensis</name>
    <dbReference type="NCBI Taxonomy" id="1147123"/>
    <lineage>
        <taxon>Bacteria</taxon>
        <taxon>Bacillati</taxon>
        <taxon>Bacillota</taxon>
        <taxon>Clostridia</taxon>
        <taxon>Eubacteriales</taxon>
        <taxon>Clostridiaceae</taxon>
        <taxon>Caloramator</taxon>
    </lineage>
</organism>
<dbReference type="EMBL" id="FUYH01000038">
    <property type="protein sequence ID" value="SKA99790.1"/>
    <property type="molecule type" value="Genomic_DNA"/>
</dbReference>
<sequence length="110" mass="12694">MKIKTDIEFISFSDGICDIYSIDEEGNITYKFRGLGFANRVLGFKRYFTAAANQVKTDRVIRIPNVYGIDNHDIVEIRGNGKYDIELIQNIFDSNPQCIDLTLRQLEVIR</sequence>
<accession>A0A1T4YDN0</accession>
<gene>
    <name evidence="1" type="ORF">SAMN05443428_13812</name>
</gene>
<reference evidence="2" key="1">
    <citation type="submission" date="2017-02" db="EMBL/GenBank/DDBJ databases">
        <authorList>
            <person name="Varghese N."/>
            <person name="Submissions S."/>
        </authorList>
    </citation>
    <scope>NUCLEOTIDE SEQUENCE [LARGE SCALE GENOMIC DNA]</scope>
    <source>
        <strain evidence="2">USBA 833</strain>
    </source>
</reference>
<dbReference type="STRING" id="1147123.SAMN05443428_13812"/>
<name>A0A1T4YDN0_9CLOT</name>
<proteinExistence type="predicted"/>
<protein>
    <submittedName>
        <fullName evidence="1">Uncharacterized protein</fullName>
    </submittedName>
</protein>
<evidence type="ECO:0000313" key="2">
    <source>
        <dbReference type="Proteomes" id="UP000190105"/>
    </source>
</evidence>
<dbReference type="AlphaFoldDB" id="A0A1T4YDN0"/>
<dbReference type="OrthoDB" id="1854052at2"/>
<dbReference type="RefSeq" id="WP_078697758.1">
    <property type="nucleotide sequence ID" value="NZ_FUYH01000038.1"/>
</dbReference>